<dbReference type="Pfam" id="PF01381">
    <property type="entry name" value="HTH_3"/>
    <property type="match status" value="1"/>
</dbReference>
<dbReference type="EMBL" id="CP026095">
    <property type="protein sequence ID" value="AZV45179.1"/>
    <property type="molecule type" value="Genomic_DNA"/>
</dbReference>
<dbReference type="InterPro" id="IPR010982">
    <property type="entry name" value="Lambda_DNA-bd_dom_sf"/>
</dbReference>
<reference evidence="2 3" key="1">
    <citation type="submission" date="2018-01" db="EMBL/GenBank/DDBJ databases">
        <title>Bacillus asahii Genome sequencing and assembly.</title>
        <authorList>
            <person name="Jiang H."/>
            <person name="Feng Y."/>
            <person name="Zhao F."/>
            <person name="Lin X."/>
        </authorList>
    </citation>
    <scope>NUCLEOTIDE SEQUENCE [LARGE SCALE GENOMIC DNA]</scope>
    <source>
        <strain evidence="2 3">OM18</strain>
    </source>
</reference>
<dbReference type="GO" id="GO:0003677">
    <property type="term" value="F:DNA binding"/>
    <property type="evidence" value="ECO:0007669"/>
    <property type="project" value="InterPro"/>
</dbReference>
<feature type="domain" description="HTH cro/C1-type" evidence="1">
    <location>
        <begin position="6"/>
        <end position="60"/>
    </location>
</feature>
<evidence type="ECO:0000259" key="1">
    <source>
        <dbReference type="PROSITE" id="PS50943"/>
    </source>
</evidence>
<gene>
    <name evidence="2" type="ORF">BAOM_4600</name>
</gene>
<name>A0A3Q9RMJ0_9BACI</name>
<dbReference type="SUPFAM" id="SSF47413">
    <property type="entry name" value="lambda repressor-like DNA-binding domains"/>
    <property type="match status" value="1"/>
</dbReference>
<dbReference type="Gene3D" id="1.10.260.40">
    <property type="entry name" value="lambda repressor-like DNA-binding domains"/>
    <property type="match status" value="1"/>
</dbReference>
<evidence type="ECO:0000313" key="3">
    <source>
        <dbReference type="Proteomes" id="UP000283095"/>
    </source>
</evidence>
<dbReference type="KEGG" id="pasa:BAOM_4600"/>
<dbReference type="AlphaFoldDB" id="A0A3Q9RMJ0"/>
<dbReference type="OrthoDB" id="2896385at2"/>
<sequence length="72" mass="8267">MNKELFKAIRHDKGLTQKSYGERLGITGNTVSKIERGEARITDRIRIAVAQQFPITHDFLETYEAAEKLKSF</sequence>
<dbReference type="PROSITE" id="PS50943">
    <property type="entry name" value="HTH_CROC1"/>
    <property type="match status" value="1"/>
</dbReference>
<dbReference type="CDD" id="cd00093">
    <property type="entry name" value="HTH_XRE"/>
    <property type="match status" value="1"/>
</dbReference>
<evidence type="ECO:0000313" key="2">
    <source>
        <dbReference type="EMBL" id="AZV45179.1"/>
    </source>
</evidence>
<dbReference type="Proteomes" id="UP000283095">
    <property type="component" value="Chromosome"/>
</dbReference>
<organism evidence="2 3">
    <name type="scientific">Peribacillus asahii</name>
    <dbReference type="NCBI Taxonomy" id="228899"/>
    <lineage>
        <taxon>Bacteria</taxon>
        <taxon>Bacillati</taxon>
        <taxon>Bacillota</taxon>
        <taxon>Bacilli</taxon>
        <taxon>Bacillales</taxon>
        <taxon>Bacillaceae</taxon>
        <taxon>Peribacillus</taxon>
    </lineage>
</organism>
<accession>A0A3Q9RMJ0</accession>
<dbReference type="RefSeq" id="WP_127762019.1">
    <property type="nucleotide sequence ID" value="NZ_CP026095.1"/>
</dbReference>
<dbReference type="SMART" id="SM00530">
    <property type="entry name" value="HTH_XRE"/>
    <property type="match status" value="1"/>
</dbReference>
<dbReference type="InterPro" id="IPR001387">
    <property type="entry name" value="Cro/C1-type_HTH"/>
</dbReference>
<proteinExistence type="predicted"/>
<protein>
    <recommendedName>
        <fullName evidence="1">HTH cro/C1-type domain-containing protein</fullName>
    </recommendedName>
</protein>